<feature type="transmembrane region" description="Helical" evidence="1">
    <location>
        <begin position="12"/>
        <end position="34"/>
    </location>
</feature>
<sequence length="63" mass="7013">MDPEWIPPRLRGPLGVVFGVIAVGVLGVSVYRTFWQGEVISGSFIGLMAGAWLGYGIHFWRHR</sequence>
<evidence type="ECO:0000313" key="2">
    <source>
        <dbReference type="EMBL" id="MCD5312754.1"/>
    </source>
</evidence>
<dbReference type="Proteomes" id="UP001138997">
    <property type="component" value="Unassembled WGS sequence"/>
</dbReference>
<evidence type="ECO:0000256" key="1">
    <source>
        <dbReference type="SAM" id="Phobius"/>
    </source>
</evidence>
<protein>
    <submittedName>
        <fullName evidence="2">Uncharacterized protein</fullName>
    </submittedName>
</protein>
<keyword evidence="1" id="KW-0472">Membrane</keyword>
<keyword evidence="1" id="KW-1133">Transmembrane helix</keyword>
<dbReference type="RefSeq" id="WP_231443299.1">
    <property type="nucleotide sequence ID" value="NZ_JAJOMB010000009.1"/>
</dbReference>
<gene>
    <name evidence="2" type="ORF">LR394_17755</name>
</gene>
<name>A0A9X1NFQ7_9ACTN</name>
<keyword evidence="1" id="KW-0812">Transmembrane</keyword>
<dbReference type="AlphaFoldDB" id="A0A9X1NFQ7"/>
<keyword evidence="3" id="KW-1185">Reference proteome</keyword>
<dbReference type="EMBL" id="JAJOMB010000009">
    <property type="protein sequence ID" value="MCD5312754.1"/>
    <property type="molecule type" value="Genomic_DNA"/>
</dbReference>
<evidence type="ECO:0000313" key="3">
    <source>
        <dbReference type="Proteomes" id="UP001138997"/>
    </source>
</evidence>
<reference evidence="2" key="1">
    <citation type="submission" date="2021-11" db="EMBL/GenBank/DDBJ databases">
        <title>Streptomyces corallinus and Kineosporia corallina sp. nov., two new coral-derived marine actinobacteria.</title>
        <authorList>
            <person name="Buangrab K."/>
            <person name="Sutthacheep M."/>
            <person name="Yeemin T."/>
            <person name="Harunari E."/>
            <person name="Igarashi Y."/>
            <person name="Sripreechasak P."/>
            <person name="Kanchanasin P."/>
            <person name="Tanasupawat S."/>
            <person name="Phongsopitanun W."/>
        </authorList>
    </citation>
    <scope>NUCLEOTIDE SEQUENCE</scope>
    <source>
        <strain evidence="2">JCM 31032</strain>
    </source>
</reference>
<organism evidence="2 3">
    <name type="scientific">Kineosporia babensis</name>
    <dbReference type="NCBI Taxonomy" id="499548"/>
    <lineage>
        <taxon>Bacteria</taxon>
        <taxon>Bacillati</taxon>
        <taxon>Actinomycetota</taxon>
        <taxon>Actinomycetes</taxon>
        <taxon>Kineosporiales</taxon>
        <taxon>Kineosporiaceae</taxon>
        <taxon>Kineosporia</taxon>
    </lineage>
</organism>
<feature type="transmembrane region" description="Helical" evidence="1">
    <location>
        <begin position="40"/>
        <end position="60"/>
    </location>
</feature>
<accession>A0A9X1NFQ7</accession>
<proteinExistence type="predicted"/>
<comment type="caution">
    <text evidence="2">The sequence shown here is derived from an EMBL/GenBank/DDBJ whole genome shotgun (WGS) entry which is preliminary data.</text>
</comment>